<dbReference type="AlphaFoldDB" id="A0A486RVQ2"/>
<sequence length="402" mass="45879">MSNLALDLNIEGDYIDSFIYSGVLYLLDSDFKFTSYSWNTLCNFLLERNGFKFDDARLILDYSKDNRLINASTNKIDTSISEGELFSLRKDVVEIKTWPSDINIFSNKLYFSGDDGVFFINTNHLTAEFDKGHIQKVFGMKGFSISPNTNNRIALAVGREGVFTSTLKYGFKTPSEVKVSDNSSIDIDWLDESLFVNSDNLVVENFYKITQKKDAESNDLFVKIKREIEKEYDGAIVDSVKILNNSYRKYLDIALSYPPKTLKLNDNYRYGWSSGDCNFVLNKKNEIIVQNKMSGVVEKFAIPDGFSGPEKIRTSGCGTVIESNEGLLFSISGNDVEMISNDFASWRVFPRAKNHANHLHLINEDNINIKVYNKKESNFNSFLSREKDEQYKYGMSGFISEE</sequence>
<proteinExistence type="predicted"/>
<reference evidence="1" key="1">
    <citation type="submission" date="2019-03" db="EMBL/GenBank/DDBJ databases">
        <authorList>
            <consortium name="Pathogen Informatics"/>
        </authorList>
    </citation>
    <scope>NUCLEOTIDE SEQUENCE</scope>
    <source>
        <strain evidence="1">5012STDY7626458</strain>
    </source>
</reference>
<gene>
    <name evidence="1" type="ORF">SAMEA4873654_01915</name>
</gene>
<name>A0A486RVQ2_KLEPN</name>
<dbReference type="RefSeq" id="WP_086647480.1">
    <property type="nucleotide sequence ID" value="NZ_CP139497.1"/>
</dbReference>
<accession>A0A486RVQ2</accession>
<organism evidence="1">
    <name type="scientific">Klebsiella pneumoniae</name>
    <dbReference type="NCBI Taxonomy" id="573"/>
    <lineage>
        <taxon>Bacteria</taxon>
        <taxon>Pseudomonadati</taxon>
        <taxon>Pseudomonadota</taxon>
        <taxon>Gammaproteobacteria</taxon>
        <taxon>Enterobacterales</taxon>
        <taxon>Enterobacteriaceae</taxon>
        <taxon>Klebsiella/Raoultella group</taxon>
        <taxon>Klebsiella</taxon>
        <taxon>Klebsiella pneumoniae complex</taxon>
    </lineage>
</organism>
<evidence type="ECO:0000313" key="1">
    <source>
        <dbReference type="EMBL" id="VGM06090.1"/>
    </source>
</evidence>
<dbReference type="EMBL" id="CAAHDA010000002">
    <property type="protein sequence ID" value="VGM06090.1"/>
    <property type="molecule type" value="Genomic_DNA"/>
</dbReference>
<protein>
    <submittedName>
        <fullName evidence="1">Uncharacterized protein</fullName>
    </submittedName>
</protein>